<dbReference type="InterPro" id="IPR050311">
    <property type="entry name" value="ORC1/CDC6"/>
</dbReference>
<dbReference type="GO" id="GO:0005524">
    <property type="term" value="F:ATP binding"/>
    <property type="evidence" value="ECO:0007669"/>
    <property type="project" value="UniProtKB-UniRule"/>
</dbReference>
<evidence type="ECO:0000313" key="7">
    <source>
        <dbReference type="EMBL" id="MBF4475727.1"/>
    </source>
</evidence>
<comment type="similarity">
    <text evidence="1 5">Belongs to the CDC6/cdc18 family.</text>
</comment>
<dbReference type="InterPro" id="IPR036388">
    <property type="entry name" value="WH-like_DNA-bd_sf"/>
</dbReference>
<dbReference type="InterPro" id="IPR027417">
    <property type="entry name" value="P-loop_NTPase"/>
</dbReference>
<dbReference type="InterPro" id="IPR036390">
    <property type="entry name" value="WH_DNA-bd_sf"/>
</dbReference>
<dbReference type="Gene3D" id="1.10.8.60">
    <property type="match status" value="1"/>
</dbReference>
<dbReference type="EMBL" id="JADIIL010000034">
    <property type="protein sequence ID" value="MBF4475727.1"/>
    <property type="molecule type" value="Genomic_DNA"/>
</dbReference>
<evidence type="ECO:0000259" key="6">
    <source>
        <dbReference type="SMART" id="SM01074"/>
    </source>
</evidence>
<keyword evidence="2 5" id="KW-0235">DNA replication</keyword>
<dbReference type="NCBIfam" id="TIGR02928">
    <property type="entry name" value="orc1/cdc6 family replication initiation protein"/>
    <property type="match status" value="1"/>
</dbReference>
<comment type="function">
    <text evidence="5">Involved in regulation of DNA replication.</text>
</comment>
<dbReference type="GO" id="GO:0006260">
    <property type="term" value="P:DNA replication"/>
    <property type="evidence" value="ECO:0007669"/>
    <property type="project" value="UniProtKB-UniRule"/>
</dbReference>
<evidence type="ECO:0000256" key="2">
    <source>
        <dbReference type="ARBA" id="ARBA00022705"/>
    </source>
</evidence>
<feature type="domain" description="Cdc6 C-terminal" evidence="6">
    <location>
        <begin position="301"/>
        <end position="385"/>
    </location>
</feature>
<evidence type="ECO:0000313" key="8">
    <source>
        <dbReference type="Proteomes" id="UP000606900"/>
    </source>
</evidence>
<keyword evidence="4 5" id="KW-0067">ATP-binding</keyword>
<dbReference type="Gene3D" id="1.10.10.10">
    <property type="entry name" value="Winged helix-like DNA-binding domain superfamily/Winged helix DNA-binding domain"/>
    <property type="match status" value="1"/>
</dbReference>
<dbReference type="PANTHER" id="PTHR10763:SF26">
    <property type="entry name" value="CELL DIVISION CONTROL PROTEIN 6 HOMOLOG"/>
    <property type="match status" value="1"/>
</dbReference>
<keyword evidence="3 5" id="KW-0547">Nucleotide-binding</keyword>
<reference evidence="7" key="1">
    <citation type="submission" date="2020-10" db="EMBL/GenBank/DDBJ databases">
        <title>Dehalococcoides mccartyi of a TCE/Cr reducing biochatode.</title>
        <authorList>
            <person name="Matturro B."/>
        </authorList>
    </citation>
    <scope>NUCLEOTIDE SEQUENCE</scope>
    <source>
        <strain evidence="7">Bin2</strain>
    </source>
</reference>
<evidence type="ECO:0000256" key="3">
    <source>
        <dbReference type="ARBA" id="ARBA00022741"/>
    </source>
</evidence>
<dbReference type="SUPFAM" id="SSF52540">
    <property type="entry name" value="P-loop containing nucleoside triphosphate hydrolases"/>
    <property type="match status" value="1"/>
</dbReference>
<feature type="binding site" evidence="5">
    <location>
        <position position="208"/>
    </location>
    <ligand>
        <name>ATP</name>
        <dbReference type="ChEBI" id="CHEBI:30616"/>
    </ligand>
</feature>
<dbReference type="Proteomes" id="UP000606900">
    <property type="component" value="Unassembled WGS sequence"/>
</dbReference>
<dbReference type="InterPro" id="IPR055237">
    <property type="entry name" value="Cdc6_lid"/>
</dbReference>
<name>A0A843AKK2_METFO</name>
<evidence type="ECO:0000256" key="4">
    <source>
        <dbReference type="ARBA" id="ARBA00022840"/>
    </source>
</evidence>
<sequence length="387" mass="43907">MMPGRVEDILMGEETLFKNITAFNPDYIPENYLHRESQMEALALCLRPALKGGKPVNSVVMGSPATGKTTAIHKIFEMVEGRSEKLVCAYVNCQLYNTRFNIFSQIYQHIFGHVPPETGVPFSRIYGEIMKKLANEGKALVVALDDINHLFYSKNANQILYDILRAHEVFPGVRTGVFAIISDIEFRYMLDKNVSSVFIPQEIVFDPYTFQEIRDILHDRVKVGFYPSVLSDELLDEITEVTLSTGDLRVGIDLLRTSGNFAEADASRTIQKQHLQRAMQDFDSHHLQDTISKLSGDEKNLLRMIVKAEADITAGDLYELLKDETKPGEKDSHSRNSISYASFDRALKKLEFVRLIDTRFTGKGVRGNSRLIILRFGAEEISRILDF</sequence>
<dbReference type="AlphaFoldDB" id="A0A843AKK2"/>
<dbReference type="Gene3D" id="3.40.50.300">
    <property type="entry name" value="P-loop containing nucleotide triphosphate hydrolases"/>
    <property type="match status" value="1"/>
</dbReference>
<dbReference type="HAMAP" id="MF_01407">
    <property type="entry name" value="ORC1_type_DNA_replic_protein"/>
    <property type="match status" value="1"/>
</dbReference>
<dbReference type="SUPFAM" id="SSF46785">
    <property type="entry name" value="Winged helix' DNA-binding domain"/>
    <property type="match status" value="1"/>
</dbReference>
<dbReference type="SMART" id="SM01074">
    <property type="entry name" value="Cdc6_C"/>
    <property type="match status" value="1"/>
</dbReference>
<comment type="caution">
    <text evidence="7">The sequence shown here is derived from an EMBL/GenBank/DDBJ whole genome shotgun (WGS) entry which is preliminary data.</text>
</comment>
<feature type="binding site" evidence="5">
    <location>
        <begin position="66"/>
        <end position="70"/>
    </location>
    <ligand>
        <name>ATP</name>
        <dbReference type="ChEBI" id="CHEBI:30616"/>
    </ligand>
</feature>
<proteinExistence type="inferred from homology"/>
<dbReference type="PANTHER" id="PTHR10763">
    <property type="entry name" value="CELL DIVISION CONTROL PROTEIN 6-RELATED"/>
    <property type="match status" value="1"/>
</dbReference>
<evidence type="ECO:0000256" key="5">
    <source>
        <dbReference type="HAMAP-Rule" id="MF_01407"/>
    </source>
</evidence>
<protein>
    <recommendedName>
        <fullName evidence="5">ORC1-type DNA replication protein</fullName>
    </recommendedName>
</protein>
<dbReference type="Pfam" id="PF22703">
    <property type="entry name" value="Cdc6_lid"/>
    <property type="match status" value="1"/>
</dbReference>
<evidence type="ECO:0000256" key="1">
    <source>
        <dbReference type="ARBA" id="ARBA00006184"/>
    </source>
</evidence>
<dbReference type="NCBIfam" id="NF001624">
    <property type="entry name" value="PRK00411.1-2"/>
    <property type="match status" value="1"/>
</dbReference>
<feature type="binding site" evidence="5">
    <location>
        <position position="220"/>
    </location>
    <ligand>
        <name>ATP</name>
        <dbReference type="ChEBI" id="CHEBI:30616"/>
    </ligand>
</feature>
<organism evidence="7 8">
    <name type="scientific">Methanobacterium formicicum</name>
    <dbReference type="NCBI Taxonomy" id="2162"/>
    <lineage>
        <taxon>Archaea</taxon>
        <taxon>Methanobacteriati</taxon>
        <taxon>Methanobacteriota</taxon>
        <taxon>Methanomada group</taxon>
        <taxon>Methanobacteria</taxon>
        <taxon>Methanobacteriales</taxon>
        <taxon>Methanobacteriaceae</taxon>
        <taxon>Methanobacterium</taxon>
    </lineage>
</organism>
<accession>A0A843AKK2</accession>
<gene>
    <name evidence="7" type="ORF">ISP06_09720</name>
</gene>
<dbReference type="InterPro" id="IPR015163">
    <property type="entry name" value="Cdc6_C"/>
</dbReference>
<dbReference type="InterPro" id="IPR014277">
    <property type="entry name" value="Orc1/Cdc6_arc"/>
</dbReference>